<dbReference type="EMBL" id="QUMQ01000001">
    <property type="protein sequence ID" value="REF94373.1"/>
    <property type="molecule type" value="Genomic_DNA"/>
</dbReference>
<keyword evidence="1" id="KW-0812">Transmembrane</keyword>
<feature type="transmembrane region" description="Helical" evidence="1">
    <location>
        <begin position="12"/>
        <end position="31"/>
    </location>
</feature>
<evidence type="ECO:0000313" key="3">
    <source>
        <dbReference type="Proteomes" id="UP000256913"/>
    </source>
</evidence>
<keyword evidence="1" id="KW-0472">Membrane</keyword>
<dbReference type="AlphaFoldDB" id="A0A3D9ZEU7"/>
<sequence>MDPASGSRRLGAGAVAVVVLVALTVLWRLGYIGPDETSPIVSPAPASTAAVGGPRIVVGYGMPIGYGDGHSHVINPVTGDYRAVEGNLHTVSPDLHWAVLSVERVGELPQAFDFWLFDTVSGRKTLHLGQLPFSHVRWSADGRWLSFARVKLVNKQDSCVDEVRFVEVETSREHKVPVPCDYGRVVPLGWTGVGLAFSTTVVQPTGELVPVSPVVYGPELLGASSPARLRELAGDGGQVFPAPAAALPSTAAVNAIPMPS</sequence>
<accession>A0A3D9ZEU7</accession>
<protein>
    <submittedName>
        <fullName evidence="2">Uncharacterized protein</fullName>
    </submittedName>
</protein>
<proteinExistence type="predicted"/>
<gene>
    <name evidence="2" type="ORF">DFJ67_0292</name>
</gene>
<name>A0A3D9ZEU7_9ACTN</name>
<evidence type="ECO:0000313" key="2">
    <source>
        <dbReference type="EMBL" id="REF94373.1"/>
    </source>
</evidence>
<evidence type="ECO:0000256" key="1">
    <source>
        <dbReference type="SAM" id="Phobius"/>
    </source>
</evidence>
<keyword evidence="1" id="KW-1133">Transmembrane helix</keyword>
<dbReference type="Proteomes" id="UP000256913">
    <property type="component" value="Unassembled WGS sequence"/>
</dbReference>
<reference evidence="2 3" key="1">
    <citation type="submission" date="2018-08" db="EMBL/GenBank/DDBJ databases">
        <title>Sequencing the genomes of 1000 actinobacteria strains.</title>
        <authorList>
            <person name="Klenk H.-P."/>
        </authorList>
    </citation>
    <scope>NUCLEOTIDE SEQUENCE [LARGE SCALE GENOMIC DNA]</scope>
    <source>
        <strain evidence="2 3">DSM 44099</strain>
    </source>
</reference>
<dbReference type="RefSeq" id="WP_147315382.1">
    <property type="nucleotide sequence ID" value="NZ_BONB01000044.1"/>
</dbReference>
<organism evidence="2 3">
    <name type="scientific">Asanoa ferruginea</name>
    <dbReference type="NCBI Taxonomy" id="53367"/>
    <lineage>
        <taxon>Bacteria</taxon>
        <taxon>Bacillati</taxon>
        <taxon>Actinomycetota</taxon>
        <taxon>Actinomycetes</taxon>
        <taxon>Micromonosporales</taxon>
        <taxon>Micromonosporaceae</taxon>
        <taxon>Asanoa</taxon>
    </lineage>
</organism>
<keyword evidence="3" id="KW-1185">Reference proteome</keyword>
<comment type="caution">
    <text evidence="2">The sequence shown here is derived from an EMBL/GenBank/DDBJ whole genome shotgun (WGS) entry which is preliminary data.</text>
</comment>
<dbReference type="OrthoDB" id="39703at2"/>